<reference evidence="1 2" key="1">
    <citation type="submission" date="2016-09" db="EMBL/GenBank/DDBJ databases">
        <title>Alteromonas lipolytica, a new species isolated from sea water.</title>
        <authorList>
            <person name="Wu Y.-H."/>
            <person name="Cheng H."/>
            <person name="Xu X.-W."/>
        </authorList>
    </citation>
    <scope>NUCLEOTIDE SEQUENCE [LARGE SCALE GENOMIC DNA]</scope>
    <source>
        <strain evidence="1 2">JW12</strain>
    </source>
</reference>
<dbReference type="InterPro" id="IPR009267">
    <property type="entry name" value="NTP_transf_6"/>
</dbReference>
<accession>A0A1E8FFF4</accession>
<protein>
    <submittedName>
        <fullName evidence="1">Nitrate reductase</fullName>
    </submittedName>
</protein>
<keyword evidence="2" id="KW-1185">Reference proteome</keyword>
<dbReference type="EMBL" id="MJIC01000010">
    <property type="protein sequence ID" value="OFI34662.1"/>
    <property type="molecule type" value="Genomic_DNA"/>
</dbReference>
<dbReference type="PANTHER" id="PTHR39166:SF1">
    <property type="entry name" value="BLL1166 PROTEIN"/>
    <property type="match status" value="1"/>
</dbReference>
<proteinExistence type="predicted"/>
<dbReference type="PANTHER" id="PTHR39166">
    <property type="entry name" value="BLL1166 PROTEIN"/>
    <property type="match status" value="1"/>
</dbReference>
<organism evidence="1 2">
    <name type="scientific">Alteromonas lipolytica</name>
    <dbReference type="NCBI Taxonomy" id="1856405"/>
    <lineage>
        <taxon>Bacteria</taxon>
        <taxon>Pseudomonadati</taxon>
        <taxon>Pseudomonadota</taxon>
        <taxon>Gammaproteobacteria</taxon>
        <taxon>Alteromonadales</taxon>
        <taxon>Alteromonadaceae</taxon>
        <taxon>Alteromonas/Salinimonas group</taxon>
        <taxon>Alteromonas</taxon>
    </lineage>
</organism>
<dbReference type="Pfam" id="PF06042">
    <property type="entry name" value="NTP_transf_6"/>
    <property type="match status" value="1"/>
</dbReference>
<dbReference type="AlphaFoldDB" id="A0A1E8FFF4"/>
<name>A0A1E8FFF4_9ALTE</name>
<gene>
    <name evidence="1" type="ORF">BFC17_13830</name>
</gene>
<comment type="caution">
    <text evidence="1">The sequence shown here is derived from an EMBL/GenBank/DDBJ whole genome shotgun (WGS) entry which is preliminary data.</text>
</comment>
<dbReference type="RefSeq" id="WP_070175580.1">
    <property type="nucleotide sequence ID" value="NZ_BMJR01000001.1"/>
</dbReference>
<dbReference type="STRING" id="1856405.BFC17_13830"/>
<sequence length="176" mass="20004">MASIESLLAGDEYRMDLLQTVASLALPDWYIAAGFVRNMVWDHLHGFSTTPLTDIDVLFFDNTATYEAREIEKQLVALRPRVPWQVKNQALMHQRNQDPPYRDCADAMRYWPEQETAVGVRLDVDNGIVVAAPFGVASLWAGQLTPNPKRDFTIFARRVATKDWLTRWPNLSVAGI</sequence>
<dbReference type="Proteomes" id="UP000176037">
    <property type="component" value="Unassembled WGS sequence"/>
</dbReference>
<evidence type="ECO:0000313" key="2">
    <source>
        <dbReference type="Proteomes" id="UP000176037"/>
    </source>
</evidence>
<dbReference type="OrthoDB" id="9805247at2"/>
<evidence type="ECO:0000313" key="1">
    <source>
        <dbReference type="EMBL" id="OFI34662.1"/>
    </source>
</evidence>